<evidence type="ECO:0000256" key="1">
    <source>
        <dbReference type="SAM" id="Phobius"/>
    </source>
</evidence>
<accession>A0A1A9X1S3</accession>
<dbReference type="VEuPathDB" id="VectorBase:GBRI041077"/>
<name>A0A1A9X1S3_9MUSC</name>
<dbReference type="AlphaFoldDB" id="A0A1A9X1S3"/>
<organism evidence="2 3">
    <name type="scientific">Glossina brevipalpis</name>
    <dbReference type="NCBI Taxonomy" id="37001"/>
    <lineage>
        <taxon>Eukaryota</taxon>
        <taxon>Metazoa</taxon>
        <taxon>Ecdysozoa</taxon>
        <taxon>Arthropoda</taxon>
        <taxon>Hexapoda</taxon>
        <taxon>Insecta</taxon>
        <taxon>Pterygota</taxon>
        <taxon>Neoptera</taxon>
        <taxon>Endopterygota</taxon>
        <taxon>Diptera</taxon>
        <taxon>Brachycera</taxon>
        <taxon>Muscomorpha</taxon>
        <taxon>Hippoboscoidea</taxon>
        <taxon>Glossinidae</taxon>
        <taxon>Glossina</taxon>
    </lineage>
</organism>
<sequence>MKLKTLHWSADNADNADNSWEDQLAVLLLSVAIVLLMLAVLLAPNLALVNIVAAPTSTAVEGNIVVTGGSVPTPVTNVSSASSLESKRTVFFILRSVKRRESWALDSIGMVTIHTLELYEADQITAEVTL</sequence>
<protein>
    <submittedName>
        <fullName evidence="2">Uncharacterized protein</fullName>
    </submittedName>
</protein>
<keyword evidence="3" id="KW-1185">Reference proteome</keyword>
<dbReference type="Proteomes" id="UP000091820">
    <property type="component" value="Unassembled WGS sequence"/>
</dbReference>
<reference evidence="2" key="2">
    <citation type="submission" date="2020-05" db="UniProtKB">
        <authorList>
            <consortium name="EnsemblMetazoa"/>
        </authorList>
    </citation>
    <scope>IDENTIFICATION</scope>
    <source>
        <strain evidence="2">IAEA</strain>
    </source>
</reference>
<keyword evidence="1" id="KW-0472">Membrane</keyword>
<evidence type="ECO:0000313" key="3">
    <source>
        <dbReference type="Proteomes" id="UP000091820"/>
    </source>
</evidence>
<proteinExistence type="predicted"/>
<keyword evidence="1" id="KW-1133">Transmembrane helix</keyword>
<feature type="transmembrane region" description="Helical" evidence="1">
    <location>
        <begin position="24"/>
        <end position="43"/>
    </location>
</feature>
<reference evidence="3" key="1">
    <citation type="submission" date="2014-03" db="EMBL/GenBank/DDBJ databases">
        <authorList>
            <person name="Aksoy S."/>
            <person name="Warren W."/>
            <person name="Wilson R.K."/>
        </authorList>
    </citation>
    <scope>NUCLEOTIDE SEQUENCE [LARGE SCALE GENOMIC DNA]</scope>
    <source>
        <strain evidence="3">IAEA</strain>
    </source>
</reference>
<dbReference type="EnsemblMetazoa" id="GBRI041077-RA">
    <property type="protein sequence ID" value="GBRI041077-PA"/>
    <property type="gene ID" value="GBRI041077"/>
</dbReference>
<keyword evidence="1" id="KW-0812">Transmembrane</keyword>
<evidence type="ECO:0000313" key="2">
    <source>
        <dbReference type="EnsemblMetazoa" id="GBRI041077-PA"/>
    </source>
</evidence>